<dbReference type="PANTHER" id="PTHR42881:SF13">
    <property type="entry name" value="PROLYL ENDOPEPTIDASE"/>
    <property type="match status" value="1"/>
</dbReference>
<dbReference type="InterPro" id="IPR001375">
    <property type="entry name" value="Peptidase_S9_cat"/>
</dbReference>
<gene>
    <name evidence="3" type="ORF">SAMN05216355_1144</name>
</gene>
<dbReference type="SUPFAM" id="SSF50993">
    <property type="entry name" value="Peptidase/esterase 'gauge' domain"/>
    <property type="match status" value="1"/>
</dbReference>
<dbReference type="SUPFAM" id="SSF53474">
    <property type="entry name" value="alpha/beta-Hydrolases"/>
    <property type="match status" value="1"/>
</dbReference>
<dbReference type="InterPro" id="IPR029058">
    <property type="entry name" value="AB_hydrolase_fold"/>
</dbReference>
<accession>A0A1H0E5F0</accession>
<dbReference type="PRINTS" id="PR00862">
    <property type="entry name" value="PROLIGOPTASE"/>
</dbReference>
<dbReference type="RefSeq" id="WP_092537295.1">
    <property type="nucleotide sequence ID" value="NZ_FNIM01000014.1"/>
</dbReference>
<keyword evidence="4" id="KW-1185">Reference proteome</keyword>
<evidence type="ECO:0000256" key="1">
    <source>
        <dbReference type="SAM" id="MobiDB-lite"/>
    </source>
</evidence>
<dbReference type="Pfam" id="PF00326">
    <property type="entry name" value="Peptidase_S9"/>
    <property type="match status" value="1"/>
</dbReference>
<dbReference type="GO" id="GO:0004252">
    <property type="term" value="F:serine-type endopeptidase activity"/>
    <property type="evidence" value="ECO:0007669"/>
    <property type="project" value="InterPro"/>
</dbReference>
<feature type="region of interest" description="Disordered" evidence="1">
    <location>
        <begin position="1"/>
        <end position="29"/>
    </location>
</feature>
<dbReference type="GO" id="GO:0006508">
    <property type="term" value="P:proteolysis"/>
    <property type="evidence" value="ECO:0007669"/>
    <property type="project" value="InterPro"/>
</dbReference>
<dbReference type="Gene3D" id="3.40.50.1820">
    <property type="entry name" value="alpha/beta hydrolase"/>
    <property type="match status" value="1"/>
</dbReference>
<dbReference type="PANTHER" id="PTHR42881">
    <property type="entry name" value="PROLYL ENDOPEPTIDASE"/>
    <property type="match status" value="1"/>
</dbReference>
<reference evidence="4" key="1">
    <citation type="submission" date="2016-10" db="EMBL/GenBank/DDBJ databases">
        <authorList>
            <person name="Varghese N."/>
            <person name="Submissions S."/>
        </authorList>
    </citation>
    <scope>NUCLEOTIDE SEQUENCE [LARGE SCALE GENOMIC DNA]</scope>
    <source>
        <strain evidence="4">DSM 27982</strain>
    </source>
</reference>
<evidence type="ECO:0000313" key="3">
    <source>
        <dbReference type="EMBL" id="SDN77523.1"/>
    </source>
</evidence>
<evidence type="ECO:0000259" key="2">
    <source>
        <dbReference type="Pfam" id="PF00326"/>
    </source>
</evidence>
<dbReference type="EMBL" id="FNIM01000014">
    <property type="protein sequence ID" value="SDN77523.1"/>
    <property type="molecule type" value="Genomic_DNA"/>
</dbReference>
<dbReference type="GO" id="GO:0005829">
    <property type="term" value="C:cytosol"/>
    <property type="evidence" value="ECO:0007669"/>
    <property type="project" value="TreeGrafter"/>
</dbReference>
<proteinExistence type="predicted"/>
<feature type="domain" description="Peptidase S9 prolyl oligopeptidase catalytic" evidence="2">
    <location>
        <begin position="586"/>
        <end position="779"/>
    </location>
</feature>
<dbReference type="InterPro" id="IPR051167">
    <property type="entry name" value="Prolyl_oligopep/macrocyclase"/>
</dbReference>
<protein>
    <submittedName>
        <fullName evidence="3">Prolyl oligopeptidase</fullName>
    </submittedName>
</protein>
<dbReference type="STRING" id="332524.SAMN04487766_10593"/>
<dbReference type="Proteomes" id="UP000198541">
    <property type="component" value="Unassembled WGS sequence"/>
</dbReference>
<dbReference type="InterPro" id="IPR002470">
    <property type="entry name" value="Peptidase_S9A"/>
</dbReference>
<evidence type="ECO:0000313" key="4">
    <source>
        <dbReference type="Proteomes" id="UP000198541"/>
    </source>
</evidence>
<dbReference type="AlphaFoldDB" id="A0A1H0E5F0"/>
<organism evidence="3 4">
    <name type="scientific">Actinomyces ruminicola</name>
    <dbReference type="NCBI Taxonomy" id="332524"/>
    <lineage>
        <taxon>Bacteria</taxon>
        <taxon>Bacillati</taxon>
        <taxon>Actinomycetota</taxon>
        <taxon>Actinomycetes</taxon>
        <taxon>Actinomycetales</taxon>
        <taxon>Actinomycetaceae</taxon>
        <taxon>Actinomyces</taxon>
    </lineage>
</organism>
<feature type="compositionally biased region" description="Low complexity" evidence="1">
    <location>
        <begin position="1"/>
        <end position="11"/>
    </location>
</feature>
<name>A0A1H0E5F0_9ACTO</name>
<dbReference type="GO" id="GO:0070012">
    <property type="term" value="F:oligopeptidase activity"/>
    <property type="evidence" value="ECO:0007669"/>
    <property type="project" value="TreeGrafter"/>
</dbReference>
<sequence length="788" mass="83283">MDSSARSGAASAPPPADGVVGSPPDDAVAPAWLDELHGERARAWVADRNESATREYASSPAFEHLVDDIQTVLDCPDRIPAVADRAGMLYNFWTDAAHPRGLWRRTSWESYAAGAPSRADRAPEPTQWETLLDLDALNAAGARPTALACAGGAELVWGGAQVLTTGPRAGRRALVTLSPGGGDASLTVEYDLHSRSFISPDDGGLFRPLSKGSMTWGDDAGEAAIVSADFGPDTLSGAGYPRQVRRLRRGQSLDEAEVLVTAGSGAVAAFTSRDPWGRTWLTTMPSFQHTHIWLLPDDAGCPSGAAAARAALEGRARPGTVATPTGDVVPAGAIRLEVPENCLAGVGREWLTIQLRSPWEVGGSTHPAGAMLGAKLADYLAGERRLEVLFTPTASSTLLSAAWTANHLVLTVLDDVADRLEVCTPPTHGRDGASEETGTAPDEWSHHWIDLTGASDLPGCPNGDETALRPGRALLSVSATPLRPTDSDYLWISASGWTTPSTLTVARLMPSGELTGMAVVRQAPARFDARGITVTQHVATSADGTRVPYFQIGRPTSAPTPTLVHAYGAFGESLTPGYEPVTGKAWLERGGTYVVANTRGGGEYGPAWHLAGTGAGRRRVVEDLVAVLDSLVARGVAAPKTIALYGSSAGGLLAGEVLARHPERIGAAVLEVPLTDMRRYTQLSAGAAWTSEFGDPDDPEQWAWPREHSPLHLLEAGRDYPPVLLLTSAADDRVHPAHARSLAYRLDRLGQNVTYFETAAGGHSRAATHAQRAFVSALLHVFAHRHTA</sequence>